<reference evidence="3" key="1">
    <citation type="submission" date="2017-07" db="EMBL/GenBank/DDBJ databases">
        <authorList>
            <person name="Mikheyev A."/>
            <person name="Grau M."/>
        </authorList>
    </citation>
    <scope>NUCLEOTIDE SEQUENCE</scope>
    <source>
        <tissue evidence="3">Venom_gland</tissue>
    </source>
</reference>
<proteinExistence type="predicted"/>
<sequence length="117" mass="12596">MASESGLGPTEERPEEQDEVIPGLSGLGMVASEGERAQNKQARRKERAGSREEELRRLAITAPPSPIMEYGDRHPNNSGGGCPAPLHKAQLEILFIYLLLVLYTAPSPVGLGAVHIL</sequence>
<keyword evidence="2" id="KW-1133">Transmembrane helix</keyword>
<dbReference type="EMBL" id="IACM01121771">
    <property type="protein sequence ID" value="LAB36121.1"/>
    <property type="molecule type" value="Transcribed_RNA"/>
</dbReference>
<keyword evidence="2" id="KW-0812">Transmembrane</keyword>
<evidence type="ECO:0000313" key="3">
    <source>
        <dbReference type="EMBL" id="LAB36121.1"/>
    </source>
</evidence>
<reference evidence="3" key="2">
    <citation type="submission" date="2017-11" db="EMBL/GenBank/DDBJ databases">
        <title>Coralsnake Venomics: Analyses of Venom Gland Transcriptomes and Proteomes of Six Brazilian Taxa.</title>
        <authorList>
            <person name="Aird S.D."/>
            <person name="Jorge da Silva N."/>
            <person name="Qiu L."/>
            <person name="Villar-Briones A."/>
            <person name="Aparecida-Saddi V."/>
            <person name="Campos-Telles M.P."/>
            <person name="Grau M."/>
            <person name="Mikheyev A.S."/>
        </authorList>
    </citation>
    <scope>NUCLEOTIDE SEQUENCE</scope>
    <source>
        <tissue evidence="3">Venom_gland</tissue>
    </source>
</reference>
<organism evidence="3">
    <name type="scientific">Micrurus spixii</name>
    <name type="common">Amazon coral snake</name>
    <dbReference type="NCBI Taxonomy" id="129469"/>
    <lineage>
        <taxon>Eukaryota</taxon>
        <taxon>Metazoa</taxon>
        <taxon>Chordata</taxon>
        <taxon>Craniata</taxon>
        <taxon>Vertebrata</taxon>
        <taxon>Euteleostomi</taxon>
        <taxon>Lepidosauria</taxon>
        <taxon>Squamata</taxon>
        <taxon>Bifurcata</taxon>
        <taxon>Unidentata</taxon>
        <taxon>Episquamata</taxon>
        <taxon>Toxicofera</taxon>
        <taxon>Serpentes</taxon>
        <taxon>Colubroidea</taxon>
        <taxon>Elapidae</taxon>
        <taxon>Elapinae</taxon>
        <taxon>Micrurus</taxon>
    </lineage>
</organism>
<protein>
    <submittedName>
        <fullName evidence="3">Uncharacterized protein</fullName>
    </submittedName>
</protein>
<accession>A0A2D4MRQ7</accession>
<keyword evidence="2" id="KW-0472">Membrane</keyword>
<dbReference type="AlphaFoldDB" id="A0A2D4MRQ7"/>
<name>A0A2D4MRQ7_9SAUR</name>
<feature type="transmembrane region" description="Helical" evidence="2">
    <location>
        <begin position="94"/>
        <end position="116"/>
    </location>
</feature>
<feature type="region of interest" description="Disordered" evidence="1">
    <location>
        <begin position="1"/>
        <end position="54"/>
    </location>
</feature>
<evidence type="ECO:0000256" key="2">
    <source>
        <dbReference type="SAM" id="Phobius"/>
    </source>
</evidence>
<evidence type="ECO:0000256" key="1">
    <source>
        <dbReference type="SAM" id="MobiDB-lite"/>
    </source>
</evidence>